<evidence type="ECO:0000256" key="1">
    <source>
        <dbReference type="RuleBase" id="RU410713"/>
    </source>
</evidence>
<organism evidence="3 4">
    <name type="scientific">Thecamonas trahens ATCC 50062</name>
    <dbReference type="NCBI Taxonomy" id="461836"/>
    <lineage>
        <taxon>Eukaryota</taxon>
        <taxon>Apusozoa</taxon>
        <taxon>Apusomonadida</taxon>
        <taxon>Apusomonadidae</taxon>
        <taxon>Thecamonas</taxon>
    </lineage>
</organism>
<feature type="domain" description="DCUN1" evidence="2">
    <location>
        <begin position="1"/>
        <end position="134"/>
    </location>
</feature>
<dbReference type="AlphaFoldDB" id="A0A0L0DNQ9"/>
<dbReference type="PANTHER" id="PTHR12281">
    <property type="entry name" value="RP42 RELATED"/>
    <property type="match status" value="1"/>
</dbReference>
<dbReference type="GeneID" id="25568227"/>
<name>A0A0L0DNQ9_THETB</name>
<dbReference type="Proteomes" id="UP000054408">
    <property type="component" value="Unassembled WGS sequence"/>
</dbReference>
<evidence type="ECO:0000259" key="2">
    <source>
        <dbReference type="PROSITE" id="PS51229"/>
    </source>
</evidence>
<dbReference type="FunFam" id="1.10.238.200:FF:000003">
    <property type="entry name" value="DCN1-like protein 3"/>
    <property type="match status" value="1"/>
</dbReference>
<dbReference type="GO" id="GO:0045116">
    <property type="term" value="P:protein neddylation"/>
    <property type="evidence" value="ECO:0007669"/>
    <property type="project" value="TreeGrafter"/>
</dbReference>
<protein>
    <recommendedName>
        <fullName evidence="1">Defective in cullin neddylation protein</fullName>
    </recommendedName>
</protein>
<gene>
    <name evidence="3" type="ORF">AMSG_09863</name>
</gene>
<dbReference type="STRING" id="461836.A0A0L0DNQ9"/>
<accession>A0A0L0DNQ9</accession>
<dbReference type="RefSeq" id="XP_013754273.1">
    <property type="nucleotide sequence ID" value="XM_013898819.1"/>
</dbReference>
<dbReference type="PROSITE" id="PS51229">
    <property type="entry name" value="DCUN1"/>
    <property type="match status" value="1"/>
</dbReference>
<dbReference type="Gene3D" id="1.10.238.200">
    <property type="entry name" value="Cullin, PONY binding domain"/>
    <property type="match status" value="1"/>
</dbReference>
<dbReference type="GO" id="GO:0000151">
    <property type="term" value="C:ubiquitin ligase complex"/>
    <property type="evidence" value="ECO:0007669"/>
    <property type="project" value="TreeGrafter"/>
</dbReference>
<dbReference type="Pfam" id="PF03556">
    <property type="entry name" value="Cullin_binding"/>
    <property type="match status" value="1"/>
</dbReference>
<dbReference type="EMBL" id="GL349483">
    <property type="protein sequence ID" value="KNC53900.1"/>
    <property type="molecule type" value="Genomic_DNA"/>
</dbReference>
<dbReference type="GO" id="GO:0005886">
    <property type="term" value="C:plasma membrane"/>
    <property type="evidence" value="ECO:0007669"/>
    <property type="project" value="UniProtKB-ARBA"/>
</dbReference>
<dbReference type="InterPro" id="IPR005176">
    <property type="entry name" value="PONY_dom"/>
</dbReference>
<dbReference type="InterPro" id="IPR014764">
    <property type="entry name" value="DCN-prot"/>
</dbReference>
<reference evidence="3 4" key="1">
    <citation type="submission" date="2010-05" db="EMBL/GenBank/DDBJ databases">
        <title>The Genome Sequence of Thecamonas trahens ATCC 50062.</title>
        <authorList>
            <consortium name="The Broad Institute Genome Sequencing Platform"/>
            <person name="Russ C."/>
            <person name="Cuomo C."/>
            <person name="Shea T."/>
            <person name="Young S.K."/>
            <person name="Zeng Q."/>
            <person name="Koehrsen M."/>
            <person name="Haas B."/>
            <person name="Borodovsky M."/>
            <person name="Guigo R."/>
            <person name="Alvarado L."/>
            <person name="Berlin A."/>
            <person name="Bochicchio J."/>
            <person name="Borenstein D."/>
            <person name="Chapman S."/>
            <person name="Chen Z."/>
            <person name="Freedman E."/>
            <person name="Gellesch M."/>
            <person name="Goldberg J."/>
            <person name="Griggs A."/>
            <person name="Gujja S."/>
            <person name="Heilman E."/>
            <person name="Heiman D."/>
            <person name="Hepburn T."/>
            <person name="Howarth C."/>
            <person name="Jen D."/>
            <person name="Larson L."/>
            <person name="Mehta T."/>
            <person name="Park D."/>
            <person name="Pearson M."/>
            <person name="Roberts A."/>
            <person name="Saif S."/>
            <person name="Shenoy N."/>
            <person name="Sisk P."/>
            <person name="Stolte C."/>
            <person name="Sykes S."/>
            <person name="Thomson T."/>
            <person name="Walk T."/>
            <person name="White J."/>
            <person name="Yandava C."/>
            <person name="Burger G."/>
            <person name="Gray M.W."/>
            <person name="Holland P.W.H."/>
            <person name="King N."/>
            <person name="Lang F.B.F."/>
            <person name="Roger A.J."/>
            <person name="Ruiz-Trillo I."/>
            <person name="Lander E."/>
            <person name="Nusbaum C."/>
        </authorList>
    </citation>
    <scope>NUCLEOTIDE SEQUENCE [LARGE SCALE GENOMIC DNA]</scope>
    <source>
        <strain evidence="3 4">ATCC 50062</strain>
    </source>
</reference>
<dbReference type="GO" id="GO:0031624">
    <property type="term" value="F:ubiquitin conjugating enzyme binding"/>
    <property type="evidence" value="ECO:0007669"/>
    <property type="project" value="TreeGrafter"/>
</dbReference>
<dbReference type="eggNOG" id="KOG3077">
    <property type="taxonomic scope" value="Eukaryota"/>
</dbReference>
<keyword evidence="4" id="KW-1185">Reference proteome</keyword>
<dbReference type="OrthoDB" id="286637at2759"/>
<dbReference type="PANTHER" id="PTHR12281:SF12">
    <property type="entry name" value="DEFECTIVE IN CULLIN NEDDYLATION PROTEIN"/>
    <property type="match status" value="1"/>
</dbReference>
<evidence type="ECO:0000313" key="3">
    <source>
        <dbReference type="EMBL" id="KNC53900.1"/>
    </source>
</evidence>
<sequence length="145" mass="16260">MNAARMGFFSRDDLAHWAASALPDLVSAARASPDVFTDVYEYAFGFACEPGQRSLHLDAAVLMLRVLFLASHPHLDPFTTFLAAQSEYRGINRDQWCSFLEFACTYAPTPDALTDYDHDAAWPVLLDDYVAWIRDGKPLPDRDSP</sequence>
<dbReference type="GO" id="GO:0032182">
    <property type="term" value="F:ubiquitin-like protein binding"/>
    <property type="evidence" value="ECO:0007669"/>
    <property type="project" value="TreeGrafter"/>
</dbReference>
<proteinExistence type="predicted"/>
<dbReference type="GO" id="GO:0097602">
    <property type="term" value="F:cullin family protein binding"/>
    <property type="evidence" value="ECO:0007669"/>
    <property type="project" value="TreeGrafter"/>
</dbReference>
<evidence type="ECO:0000313" key="4">
    <source>
        <dbReference type="Proteomes" id="UP000054408"/>
    </source>
</evidence>
<dbReference type="InterPro" id="IPR042460">
    <property type="entry name" value="DCN1-like_PONY"/>
</dbReference>
<comment type="function">
    <text evidence="1">Neddylation of cullins play an essential role in the regulation of SCF-type complexes activity.</text>
</comment>